<protein>
    <submittedName>
        <fullName evidence="1">Uncharacterized protein</fullName>
    </submittedName>
</protein>
<dbReference type="Proteomes" id="UP001489004">
    <property type="component" value="Unassembled WGS sequence"/>
</dbReference>
<comment type="caution">
    <text evidence="1">The sequence shown here is derived from an EMBL/GenBank/DDBJ whole genome shotgun (WGS) entry which is preliminary data.</text>
</comment>
<evidence type="ECO:0000313" key="1">
    <source>
        <dbReference type="EMBL" id="KAK9812750.1"/>
    </source>
</evidence>
<name>A0AAW1PWJ3_9CHLO</name>
<reference evidence="1 2" key="1">
    <citation type="journal article" date="2024" name="Nat. Commun.">
        <title>Phylogenomics reveals the evolutionary origins of lichenization in chlorophyte algae.</title>
        <authorList>
            <person name="Puginier C."/>
            <person name="Libourel C."/>
            <person name="Otte J."/>
            <person name="Skaloud P."/>
            <person name="Haon M."/>
            <person name="Grisel S."/>
            <person name="Petersen M."/>
            <person name="Berrin J.G."/>
            <person name="Delaux P.M."/>
            <person name="Dal Grande F."/>
            <person name="Keller J."/>
        </authorList>
    </citation>
    <scope>NUCLEOTIDE SEQUENCE [LARGE SCALE GENOMIC DNA]</scope>
    <source>
        <strain evidence="1 2">SAG 2043</strain>
    </source>
</reference>
<dbReference type="EMBL" id="JALJOR010000008">
    <property type="protein sequence ID" value="KAK9812750.1"/>
    <property type="molecule type" value="Genomic_DNA"/>
</dbReference>
<organism evidence="1 2">
    <name type="scientific">[Myrmecia] bisecta</name>
    <dbReference type="NCBI Taxonomy" id="41462"/>
    <lineage>
        <taxon>Eukaryota</taxon>
        <taxon>Viridiplantae</taxon>
        <taxon>Chlorophyta</taxon>
        <taxon>core chlorophytes</taxon>
        <taxon>Trebouxiophyceae</taxon>
        <taxon>Trebouxiales</taxon>
        <taxon>Trebouxiaceae</taxon>
        <taxon>Myrmecia</taxon>
    </lineage>
</organism>
<dbReference type="AlphaFoldDB" id="A0AAW1PWJ3"/>
<evidence type="ECO:0000313" key="2">
    <source>
        <dbReference type="Proteomes" id="UP001489004"/>
    </source>
</evidence>
<accession>A0AAW1PWJ3</accession>
<proteinExistence type="predicted"/>
<keyword evidence="2" id="KW-1185">Reference proteome</keyword>
<gene>
    <name evidence="1" type="ORF">WJX72_002966</name>
</gene>
<sequence>MLAPWAGCSSTTRPVDTLRSILHASTKITSRSVLHRRCCLPTPWRKEATQVVAQAGLHKQQLEVDQHRMDKIALSSKSKHFDSATGDKRLYSGWQRPR</sequence>